<dbReference type="RefSeq" id="WP_377328535.1">
    <property type="nucleotide sequence ID" value="NZ_JBHUMZ010000019.1"/>
</dbReference>
<gene>
    <name evidence="6" type="ORF">ACFSW4_07885</name>
</gene>
<dbReference type="InterPro" id="IPR036388">
    <property type="entry name" value="WH-like_DNA-bd_sf"/>
</dbReference>
<dbReference type="SUPFAM" id="SSF53850">
    <property type="entry name" value="Periplasmic binding protein-like II"/>
    <property type="match status" value="1"/>
</dbReference>
<dbReference type="SUPFAM" id="SSF46785">
    <property type="entry name" value="Winged helix' DNA-binding domain"/>
    <property type="match status" value="1"/>
</dbReference>
<evidence type="ECO:0000256" key="3">
    <source>
        <dbReference type="ARBA" id="ARBA00023125"/>
    </source>
</evidence>
<dbReference type="Gene3D" id="3.40.190.290">
    <property type="match status" value="1"/>
</dbReference>
<dbReference type="EMBL" id="JBHUMZ010000019">
    <property type="protein sequence ID" value="MFD2638779.1"/>
    <property type="molecule type" value="Genomic_DNA"/>
</dbReference>
<feature type="domain" description="HTH lysR-type" evidence="5">
    <location>
        <begin position="1"/>
        <end position="58"/>
    </location>
</feature>
<dbReference type="Proteomes" id="UP001597452">
    <property type="component" value="Unassembled WGS sequence"/>
</dbReference>
<sequence length="298" mass="34211">MDFKRLKYFHTIAIEGQITKAAKKLHIQQPPLSKSLKDLENELGVTLFDRQSRKLVLTEAGEVLFRKVEAIFSHMDDAVTEVRDVGEGYAGQLAVGCVKTCFSYIPDKLNLFRSQFPNISFRLKEGDSYTLAEHLLNHELDFAIIRLPLDLEPFDYLHLPDENYVAVLPEEWNELHDASITMQQLSEHPLMLLHRIKGVGQYEVILDKFKRRGLNPNIILDCPDVDMILDLVRSGVGGTIIPESTYHHKNVSGINMLKIEDEEIPSKSAIIWSKDRYLTKSARRFIDMFEMDTAQIKI</sequence>
<dbReference type="InterPro" id="IPR005119">
    <property type="entry name" value="LysR_subst-bd"/>
</dbReference>
<dbReference type="CDD" id="cd05466">
    <property type="entry name" value="PBP2_LTTR_substrate"/>
    <property type="match status" value="1"/>
</dbReference>
<evidence type="ECO:0000313" key="6">
    <source>
        <dbReference type="EMBL" id="MFD2638779.1"/>
    </source>
</evidence>
<keyword evidence="2" id="KW-0805">Transcription regulation</keyword>
<evidence type="ECO:0000313" key="7">
    <source>
        <dbReference type="Proteomes" id="UP001597452"/>
    </source>
</evidence>
<accession>A0ABW5Q9W7</accession>
<dbReference type="Pfam" id="PF03466">
    <property type="entry name" value="LysR_substrate"/>
    <property type="match status" value="1"/>
</dbReference>
<dbReference type="Gene3D" id="1.10.10.10">
    <property type="entry name" value="Winged helix-like DNA-binding domain superfamily/Winged helix DNA-binding domain"/>
    <property type="match status" value="1"/>
</dbReference>
<keyword evidence="7" id="KW-1185">Reference proteome</keyword>
<comment type="similarity">
    <text evidence="1">Belongs to the LysR transcriptional regulatory family.</text>
</comment>
<dbReference type="InterPro" id="IPR050950">
    <property type="entry name" value="HTH-type_LysR_regulators"/>
</dbReference>
<keyword evidence="3" id="KW-0238">DNA-binding</keyword>
<proteinExistence type="inferred from homology"/>
<comment type="caution">
    <text evidence="6">The sequence shown here is derived from an EMBL/GenBank/DDBJ whole genome shotgun (WGS) entry which is preliminary data.</text>
</comment>
<dbReference type="PRINTS" id="PR00039">
    <property type="entry name" value="HTHLYSR"/>
</dbReference>
<dbReference type="InterPro" id="IPR036390">
    <property type="entry name" value="WH_DNA-bd_sf"/>
</dbReference>
<name>A0ABW5Q9W7_9BACI</name>
<keyword evidence="4" id="KW-0804">Transcription</keyword>
<protein>
    <submittedName>
        <fullName evidence="6">LysR family transcriptional regulator</fullName>
    </submittedName>
</protein>
<evidence type="ECO:0000256" key="4">
    <source>
        <dbReference type="ARBA" id="ARBA00023163"/>
    </source>
</evidence>
<reference evidence="7" key="1">
    <citation type="journal article" date="2019" name="Int. J. Syst. Evol. Microbiol.">
        <title>The Global Catalogue of Microorganisms (GCM) 10K type strain sequencing project: providing services to taxonomists for standard genome sequencing and annotation.</title>
        <authorList>
            <consortium name="The Broad Institute Genomics Platform"/>
            <consortium name="The Broad Institute Genome Sequencing Center for Infectious Disease"/>
            <person name="Wu L."/>
            <person name="Ma J."/>
        </authorList>
    </citation>
    <scope>NUCLEOTIDE SEQUENCE [LARGE SCALE GENOMIC DNA]</scope>
    <source>
        <strain evidence="7">TISTR 1571</strain>
    </source>
</reference>
<evidence type="ECO:0000256" key="1">
    <source>
        <dbReference type="ARBA" id="ARBA00009437"/>
    </source>
</evidence>
<dbReference type="InterPro" id="IPR000847">
    <property type="entry name" value="LysR_HTH_N"/>
</dbReference>
<dbReference type="PANTHER" id="PTHR30419">
    <property type="entry name" value="HTH-TYPE TRANSCRIPTIONAL REGULATOR YBHD"/>
    <property type="match status" value="1"/>
</dbReference>
<evidence type="ECO:0000256" key="2">
    <source>
        <dbReference type="ARBA" id="ARBA00023015"/>
    </source>
</evidence>
<organism evidence="6 7">
    <name type="scientific">Piscibacillus salipiscarius</name>
    <dbReference type="NCBI Taxonomy" id="299480"/>
    <lineage>
        <taxon>Bacteria</taxon>
        <taxon>Bacillati</taxon>
        <taxon>Bacillota</taxon>
        <taxon>Bacilli</taxon>
        <taxon>Bacillales</taxon>
        <taxon>Bacillaceae</taxon>
        <taxon>Piscibacillus</taxon>
    </lineage>
</organism>
<dbReference type="Pfam" id="PF00126">
    <property type="entry name" value="HTH_1"/>
    <property type="match status" value="1"/>
</dbReference>
<evidence type="ECO:0000259" key="5">
    <source>
        <dbReference type="PROSITE" id="PS50931"/>
    </source>
</evidence>
<dbReference type="PROSITE" id="PS50931">
    <property type="entry name" value="HTH_LYSR"/>
    <property type="match status" value="1"/>
</dbReference>
<dbReference type="PANTHER" id="PTHR30419:SF28">
    <property type="entry name" value="HTH-TYPE TRANSCRIPTIONAL REGULATOR BSDA"/>
    <property type="match status" value="1"/>
</dbReference>